<dbReference type="Proteomes" id="UP001596154">
    <property type="component" value="Unassembled WGS sequence"/>
</dbReference>
<dbReference type="EMBL" id="JBHSNY010000003">
    <property type="protein sequence ID" value="MFC5634233.1"/>
    <property type="molecule type" value="Genomic_DNA"/>
</dbReference>
<name>A0ABW0ULZ1_9ACTN</name>
<evidence type="ECO:0000313" key="3">
    <source>
        <dbReference type="Proteomes" id="UP001596154"/>
    </source>
</evidence>
<gene>
    <name evidence="2" type="ORF">ACFPZJ_10645</name>
</gene>
<feature type="region of interest" description="Disordered" evidence="1">
    <location>
        <begin position="69"/>
        <end position="106"/>
    </location>
</feature>
<protein>
    <submittedName>
        <fullName evidence="2">Uncharacterized protein</fullName>
    </submittedName>
</protein>
<evidence type="ECO:0000313" key="2">
    <source>
        <dbReference type="EMBL" id="MFC5634233.1"/>
    </source>
</evidence>
<evidence type="ECO:0000256" key="1">
    <source>
        <dbReference type="SAM" id="MobiDB-lite"/>
    </source>
</evidence>
<proteinExistence type="predicted"/>
<reference evidence="3" key="1">
    <citation type="journal article" date="2019" name="Int. J. Syst. Evol. Microbiol.">
        <title>The Global Catalogue of Microorganisms (GCM) 10K type strain sequencing project: providing services to taxonomists for standard genome sequencing and annotation.</title>
        <authorList>
            <consortium name="The Broad Institute Genomics Platform"/>
            <consortium name="The Broad Institute Genome Sequencing Center for Infectious Disease"/>
            <person name="Wu L."/>
            <person name="Ma J."/>
        </authorList>
    </citation>
    <scope>NUCLEOTIDE SEQUENCE [LARGE SCALE GENOMIC DNA]</scope>
    <source>
        <strain evidence="3">CGMCC 4.7248</strain>
    </source>
</reference>
<feature type="compositionally biased region" description="Basic and acidic residues" evidence="1">
    <location>
        <begin position="95"/>
        <end position="106"/>
    </location>
</feature>
<comment type="caution">
    <text evidence="2">The sequence shown here is derived from an EMBL/GenBank/DDBJ whole genome shotgun (WGS) entry which is preliminary data.</text>
</comment>
<organism evidence="2 3">
    <name type="scientific">Streptomyces bullii</name>
    <dbReference type="NCBI Taxonomy" id="349910"/>
    <lineage>
        <taxon>Bacteria</taxon>
        <taxon>Bacillati</taxon>
        <taxon>Actinomycetota</taxon>
        <taxon>Actinomycetes</taxon>
        <taxon>Kitasatosporales</taxon>
        <taxon>Streptomycetaceae</taxon>
        <taxon>Streptomyces</taxon>
    </lineage>
</organism>
<feature type="compositionally biased region" description="Pro residues" evidence="1">
    <location>
        <begin position="78"/>
        <end position="93"/>
    </location>
</feature>
<sequence length="160" mass="17534">MQTRPRSPQPPGEPRWVALSYRSSSAAWHVAAESPHRAPVLYALGEMAQTVRARGDELTVALWGPKDGAWQRFDTDAAPPPAPEPTAPEPPPSRRAAEPSRLAERMHDRRHQVLMAGLSKAGRYDLAPEDVAAVQTLVDRLDETTVRRVAHWLALAGGGR</sequence>
<accession>A0ABW0ULZ1</accession>
<keyword evidence="3" id="KW-1185">Reference proteome</keyword>
<dbReference type="RefSeq" id="WP_381019882.1">
    <property type="nucleotide sequence ID" value="NZ_JBHSNY010000003.1"/>
</dbReference>